<protein>
    <submittedName>
        <fullName evidence="1">Thioredoxin-like protein</fullName>
    </submittedName>
</protein>
<organism evidence="1 2">
    <name type="scientific">Pterulicium gracile</name>
    <dbReference type="NCBI Taxonomy" id="1884261"/>
    <lineage>
        <taxon>Eukaryota</taxon>
        <taxon>Fungi</taxon>
        <taxon>Dikarya</taxon>
        <taxon>Basidiomycota</taxon>
        <taxon>Agaricomycotina</taxon>
        <taxon>Agaricomycetes</taxon>
        <taxon>Agaricomycetidae</taxon>
        <taxon>Agaricales</taxon>
        <taxon>Pleurotineae</taxon>
        <taxon>Pterulaceae</taxon>
        <taxon>Pterulicium</taxon>
    </lineage>
</organism>
<reference evidence="1 2" key="1">
    <citation type="journal article" date="2019" name="Nat. Ecol. Evol.">
        <title>Megaphylogeny resolves global patterns of mushroom evolution.</title>
        <authorList>
            <person name="Varga T."/>
            <person name="Krizsan K."/>
            <person name="Foldi C."/>
            <person name="Dima B."/>
            <person name="Sanchez-Garcia M."/>
            <person name="Sanchez-Ramirez S."/>
            <person name="Szollosi G.J."/>
            <person name="Szarkandi J.G."/>
            <person name="Papp V."/>
            <person name="Albert L."/>
            <person name="Andreopoulos W."/>
            <person name="Angelini C."/>
            <person name="Antonin V."/>
            <person name="Barry K.W."/>
            <person name="Bougher N.L."/>
            <person name="Buchanan P."/>
            <person name="Buyck B."/>
            <person name="Bense V."/>
            <person name="Catcheside P."/>
            <person name="Chovatia M."/>
            <person name="Cooper J."/>
            <person name="Damon W."/>
            <person name="Desjardin D."/>
            <person name="Finy P."/>
            <person name="Geml J."/>
            <person name="Haridas S."/>
            <person name="Hughes K."/>
            <person name="Justo A."/>
            <person name="Karasinski D."/>
            <person name="Kautmanova I."/>
            <person name="Kiss B."/>
            <person name="Kocsube S."/>
            <person name="Kotiranta H."/>
            <person name="LaButti K.M."/>
            <person name="Lechner B.E."/>
            <person name="Liimatainen K."/>
            <person name="Lipzen A."/>
            <person name="Lukacs Z."/>
            <person name="Mihaltcheva S."/>
            <person name="Morgado L.N."/>
            <person name="Niskanen T."/>
            <person name="Noordeloos M.E."/>
            <person name="Ohm R.A."/>
            <person name="Ortiz-Santana B."/>
            <person name="Ovrebo C."/>
            <person name="Racz N."/>
            <person name="Riley R."/>
            <person name="Savchenko A."/>
            <person name="Shiryaev A."/>
            <person name="Soop K."/>
            <person name="Spirin V."/>
            <person name="Szebenyi C."/>
            <person name="Tomsovsky M."/>
            <person name="Tulloss R.E."/>
            <person name="Uehling J."/>
            <person name="Grigoriev I.V."/>
            <person name="Vagvolgyi C."/>
            <person name="Papp T."/>
            <person name="Martin F.M."/>
            <person name="Miettinen O."/>
            <person name="Hibbett D.S."/>
            <person name="Nagy L.G."/>
        </authorList>
    </citation>
    <scope>NUCLEOTIDE SEQUENCE [LARGE SCALE GENOMIC DNA]</scope>
    <source>
        <strain evidence="1 2">CBS 309.79</strain>
    </source>
</reference>
<evidence type="ECO:0000313" key="2">
    <source>
        <dbReference type="Proteomes" id="UP000305067"/>
    </source>
</evidence>
<dbReference type="AlphaFoldDB" id="A0A5C3QFI2"/>
<dbReference type="InterPro" id="IPR036249">
    <property type="entry name" value="Thioredoxin-like_sf"/>
</dbReference>
<sequence>DLDEDDDAVFAQLEEEIENEDVSSVREMRMTALRKEMERTTQLSASHYGTYVEISVEKEVMKICAQEPRCVVHFFHHNFKRCEIMDKHLTTLSQKYTSTRFFRVFVENVPWLVHKLSIQMLPCVLSFVGGSTKDRIVGFEELGNTDAFQTAVLELKLTSIG</sequence>
<dbReference type="PANTHER" id="PTHR21148">
    <property type="entry name" value="THIOREDOXIN DOMAIN-CONTAINING PROTEIN 9"/>
    <property type="match status" value="1"/>
</dbReference>
<dbReference type="Proteomes" id="UP000305067">
    <property type="component" value="Unassembled WGS sequence"/>
</dbReference>
<proteinExistence type="predicted"/>
<dbReference type="STRING" id="1884261.A0A5C3QFI2"/>
<dbReference type="Gene3D" id="3.40.30.10">
    <property type="entry name" value="Glutaredoxin"/>
    <property type="match status" value="1"/>
</dbReference>
<feature type="non-terminal residue" evidence="1">
    <location>
        <position position="1"/>
    </location>
</feature>
<feature type="non-terminal residue" evidence="1">
    <location>
        <position position="161"/>
    </location>
</feature>
<dbReference type="EMBL" id="ML178828">
    <property type="protein sequence ID" value="TFL00482.1"/>
    <property type="molecule type" value="Genomic_DNA"/>
</dbReference>
<dbReference type="SUPFAM" id="SSF52833">
    <property type="entry name" value="Thioredoxin-like"/>
    <property type="match status" value="1"/>
</dbReference>
<keyword evidence="2" id="KW-1185">Reference proteome</keyword>
<name>A0A5C3QFI2_9AGAR</name>
<accession>A0A5C3QFI2</accession>
<gene>
    <name evidence="1" type="ORF">BDV98DRAFT_493809</name>
</gene>
<evidence type="ECO:0000313" key="1">
    <source>
        <dbReference type="EMBL" id="TFL00482.1"/>
    </source>
</evidence>
<dbReference type="OrthoDB" id="10257948at2759"/>
<dbReference type="CDD" id="cd02989">
    <property type="entry name" value="Phd_like_TxnDC9"/>
    <property type="match status" value="1"/>
</dbReference>